<dbReference type="RefSeq" id="WP_035970127.1">
    <property type="nucleotide sequence ID" value="NZ_BMEG01000017.1"/>
</dbReference>
<organism evidence="2 3">
    <name type="scientific">Caballeronia grimmiae</name>
    <dbReference type="NCBI Taxonomy" id="1071679"/>
    <lineage>
        <taxon>Bacteria</taxon>
        <taxon>Pseudomonadati</taxon>
        <taxon>Pseudomonadota</taxon>
        <taxon>Betaproteobacteria</taxon>
        <taxon>Burkholderiales</taxon>
        <taxon>Burkholderiaceae</taxon>
        <taxon>Caballeronia</taxon>
    </lineage>
</organism>
<evidence type="ECO:0000313" key="3">
    <source>
        <dbReference type="Proteomes" id="UP000027439"/>
    </source>
</evidence>
<keyword evidence="2" id="KW-0238">DNA-binding</keyword>
<dbReference type="Proteomes" id="UP000597138">
    <property type="component" value="Unassembled WGS sequence"/>
</dbReference>
<dbReference type="AlphaFoldDB" id="A0A069NF28"/>
<reference evidence="2 3" key="2">
    <citation type="submission" date="2014-03" db="EMBL/GenBank/DDBJ databases">
        <title>Draft Genome Sequences of Four Burkholderia Strains.</title>
        <authorList>
            <person name="Liu X.Y."/>
            <person name="Li C.X."/>
            <person name="Xu J.H."/>
        </authorList>
    </citation>
    <scope>NUCLEOTIDE SEQUENCE [LARGE SCALE GENOMIC DNA]</scope>
    <source>
        <strain evidence="2 3">R27</strain>
    </source>
</reference>
<name>A0A069NF28_9BURK</name>
<keyword evidence="4" id="KW-1185">Reference proteome</keyword>
<dbReference type="InterPro" id="IPR010982">
    <property type="entry name" value="Lambda_DNA-bd_dom_sf"/>
</dbReference>
<dbReference type="EMBL" id="BMEG01000017">
    <property type="protein sequence ID" value="GGD96675.1"/>
    <property type="molecule type" value="Genomic_DNA"/>
</dbReference>
<sequence length="117" mass="13006">MTPEQELDFLRSATERDIAGYLAMRVRRERIRGGYSQPAFAEKAGIALRTYKRFELSGIGSIETLTRVLMAMGHARGFFTLFPQPMPSGQPTLAERIGAISKIAEDATRGEAEKNID</sequence>
<dbReference type="GO" id="GO:0003677">
    <property type="term" value="F:DNA binding"/>
    <property type="evidence" value="ECO:0007669"/>
    <property type="project" value="UniProtKB-KW"/>
</dbReference>
<dbReference type="eggNOG" id="ENOG5030WV1">
    <property type="taxonomic scope" value="Bacteria"/>
</dbReference>
<evidence type="ECO:0000313" key="1">
    <source>
        <dbReference type="EMBL" id="GGD96675.1"/>
    </source>
</evidence>
<dbReference type="OrthoDB" id="9134063at2"/>
<accession>A0A069NF28</accession>
<gene>
    <name evidence="2" type="ORF">BG57_25930</name>
    <name evidence="1" type="ORF">GCM10010985_59200</name>
</gene>
<dbReference type="InterPro" id="IPR001387">
    <property type="entry name" value="Cro/C1-type_HTH"/>
</dbReference>
<dbReference type="Gene3D" id="1.10.260.40">
    <property type="entry name" value="lambda repressor-like DNA-binding domains"/>
    <property type="match status" value="1"/>
</dbReference>
<dbReference type="EMBL" id="JFHE01000051">
    <property type="protein sequence ID" value="KDR26677.1"/>
    <property type="molecule type" value="Genomic_DNA"/>
</dbReference>
<dbReference type="Proteomes" id="UP000027439">
    <property type="component" value="Unassembled WGS sequence"/>
</dbReference>
<dbReference type="SUPFAM" id="SSF47413">
    <property type="entry name" value="lambda repressor-like DNA-binding domains"/>
    <property type="match status" value="1"/>
</dbReference>
<dbReference type="CDD" id="cd00093">
    <property type="entry name" value="HTH_XRE"/>
    <property type="match status" value="1"/>
</dbReference>
<comment type="caution">
    <text evidence="2">The sequence shown here is derived from an EMBL/GenBank/DDBJ whole genome shotgun (WGS) entry which is preliminary data.</text>
</comment>
<protein>
    <submittedName>
        <fullName evidence="2">DNA-binding protein</fullName>
    </submittedName>
</protein>
<reference evidence="4" key="3">
    <citation type="journal article" date="2019" name="Int. J. Syst. Evol. Microbiol.">
        <title>The Global Catalogue of Microorganisms (GCM) 10K type strain sequencing project: providing services to taxonomists for standard genome sequencing and annotation.</title>
        <authorList>
            <consortium name="The Broad Institute Genomics Platform"/>
            <consortium name="The Broad Institute Genome Sequencing Center for Infectious Disease"/>
            <person name="Wu L."/>
            <person name="Ma J."/>
        </authorList>
    </citation>
    <scope>NUCLEOTIDE SEQUENCE [LARGE SCALE GENOMIC DNA]</scope>
    <source>
        <strain evidence="4">CGMCC 1.11013</strain>
    </source>
</reference>
<proteinExistence type="predicted"/>
<evidence type="ECO:0000313" key="4">
    <source>
        <dbReference type="Proteomes" id="UP000597138"/>
    </source>
</evidence>
<dbReference type="STRING" id="1071679.BG57_25930"/>
<reference evidence="1" key="1">
    <citation type="journal article" date="2014" name="Int. J. Syst. Evol. Microbiol.">
        <title>Complete genome of a new Firmicutes species belonging to the dominant human colonic microbiota ('Ruminococcus bicirculans') reveals two chromosomes and a selective capacity to utilize plant glucans.</title>
        <authorList>
            <consortium name="NISC Comparative Sequencing Program"/>
            <person name="Wegmann U."/>
            <person name="Louis P."/>
            <person name="Goesmann A."/>
            <person name="Henrissat B."/>
            <person name="Duncan S.H."/>
            <person name="Flint H.J."/>
        </authorList>
    </citation>
    <scope>NUCLEOTIDE SEQUENCE</scope>
    <source>
        <strain evidence="1">CGMCC 1.11013</strain>
    </source>
</reference>
<reference evidence="1" key="4">
    <citation type="submission" date="2024-05" db="EMBL/GenBank/DDBJ databases">
        <authorList>
            <person name="Sun Q."/>
            <person name="Zhou Y."/>
        </authorList>
    </citation>
    <scope>NUCLEOTIDE SEQUENCE</scope>
    <source>
        <strain evidence="1">CGMCC 1.11013</strain>
    </source>
</reference>
<evidence type="ECO:0000313" key="2">
    <source>
        <dbReference type="EMBL" id="KDR26677.1"/>
    </source>
</evidence>